<dbReference type="PROSITE" id="PS01124">
    <property type="entry name" value="HTH_ARAC_FAMILY_2"/>
    <property type="match status" value="1"/>
</dbReference>
<organism evidence="5 6">
    <name type="scientific">Janthinobacterium tructae</name>
    <dbReference type="NCBI Taxonomy" id="2590869"/>
    <lineage>
        <taxon>Bacteria</taxon>
        <taxon>Pseudomonadati</taxon>
        <taxon>Pseudomonadota</taxon>
        <taxon>Betaproteobacteria</taxon>
        <taxon>Burkholderiales</taxon>
        <taxon>Oxalobacteraceae</taxon>
        <taxon>Janthinobacterium</taxon>
    </lineage>
</organism>
<dbReference type="Pfam" id="PF12833">
    <property type="entry name" value="HTH_18"/>
    <property type="match status" value="1"/>
</dbReference>
<keyword evidence="6" id="KW-1185">Reference proteome</keyword>
<keyword evidence="3" id="KW-0804">Transcription</keyword>
<dbReference type="AlphaFoldDB" id="A0A4Y6RAV2"/>
<dbReference type="GO" id="GO:0003700">
    <property type="term" value="F:DNA-binding transcription factor activity"/>
    <property type="evidence" value="ECO:0007669"/>
    <property type="project" value="InterPro"/>
</dbReference>
<dbReference type="InterPro" id="IPR009057">
    <property type="entry name" value="Homeodomain-like_sf"/>
</dbReference>
<evidence type="ECO:0000256" key="2">
    <source>
        <dbReference type="ARBA" id="ARBA00023125"/>
    </source>
</evidence>
<feature type="domain" description="HTH araC/xylS-type" evidence="4">
    <location>
        <begin position="171"/>
        <end position="269"/>
    </location>
</feature>
<dbReference type="RefSeq" id="WP_141169570.1">
    <property type="nucleotide sequence ID" value="NZ_CP041185.1"/>
</dbReference>
<gene>
    <name evidence="5" type="ORF">FJQ89_06670</name>
</gene>
<dbReference type="Gene3D" id="1.10.10.60">
    <property type="entry name" value="Homeodomain-like"/>
    <property type="match status" value="1"/>
</dbReference>
<accession>A0A4Y6RAV2</accession>
<dbReference type="PANTHER" id="PTHR46796">
    <property type="entry name" value="HTH-TYPE TRANSCRIPTIONAL ACTIVATOR RHAS-RELATED"/>
    <property type="match status" value="1"/>
</dbReference>
<evidence type="ECO:0000256" key="3">
    <source>
        <dbReference type="ARBA" id="ARBA00023163"/>
    </source>
</evidence>
<dbReference type="KEGG" id="jas:FJQ89_06670"/>
<dbReference type="SMART" id="SM00342">
    <property type="entry name" value="HTH_ARAC"/>
    <property type="match status" value="1"/>
</dbReference>
<dbReference type="InterPro" id="IPR018060">
    <property type="entry name" value="HTH_AraC"/>
</dbReference>
<dbReference type="Proteomes" id="UP000316665">
    <property type="component" value="Chromosome"/>
</dbReference>
<evidence type="ECO:0000313" key="5">
    <source>
        <dbReference type="EMBL" id="QDG70138.1"/>
    </source>
</evidence>
<reference evidence="5 6" key="1">
    <citation type="submission" date="2019-06" db="EMBL/GenBank/DDBJ databases">
        <title>Complete genome sequence of Janthinobacterium sp. SNU WT3 isolated from diseased rainbow trout.</title>
        <authorList>
            <person name="Oh W.T."/>
            <person name="Park S.C."/>
        </authorList>
    </citation>
    <scope>NUCLEOTIDE SEQUENCE [LARGE SCALE GENOMIC DNA]</scope>
    <source>
        <strain evidence="5 6">SNU WT3</strain>
    </source>
</reference>
<dbReference type="SUPFAM" id="SSF46689">
    <property type="entry name" value="Homeodomain-like"/>
    <property type="match status" value="2"/>
</dbReference>
<evidence type="ECO:0000256" key="1">
    <source>
        <dbReference type="ARBA" id="ARBA00023015"/>
    </source>
</evidence>
<keyword evidence="2" id="KW-0238">DNA-binding</keyword>
<dbReference type="OrthoDB" id="8584243at2"/>
<evidence type="ECO:0000259" key="4">
    <source>
        <dbReference type="PROSITE" id="PS01124"/>
    </source>
</evidence>
<evidence type="ECO:0000313" key="6">
    <source>
        <dbReference type="Proteomes" id="UP000316665"/>
    </source>
</evidence>
<dbReference type="EMBL" id="CP041185">
    <property type="protein sequence ID" value="QDG70138.1"/>
    <property type="molecule type" value="Genomic_DNA"/>
</dbReference>
<protein>
    <submittedName>
        <fullName evidence="5">Helix-turn-helix transcriptional regulator</fullName>
    </submittedName>
</protein>
<dbReference type="InterPro" id="IPR050204">
    <property type="entry name" value="AraC_XylS_family_regulators"/>
</dbReference>
<dbReference type="GO" id="GO:0043565">
    <property type="term" value="F:sequence-specific DNA binding"/>
    <property type="evidence" value="ECO:0007669"/>
    <property type="project" value="InterPro"/>
</dbReference>
<keyword evidence="1" id="KW-0805">Transcription regulation</keyword>
<proteinExistence type="predicted"/>
<name>A0A4Y6RAV2_9BURK</name>
<sequence length="272" mass="29245">MAGPLIKESTGGAMPVVTHAAGGLCLQLLPGAPYSARDPVQSQSMGVSLQRQRGVHAIGSDRRVDFDTWPGVLACTPAGIDVFSESAQGGEYLVLRWRGAALTDAPEANPLERRVETAGHRQALALALRLRRLMLDTQADPLALEHSALALLSLRPVCKEAPRDTARVDMARVLERIACQFGQGLTLEQLAADEGLPVLRFLRDFTQATGMTPHAYIVETRVQAARSMLQEADRPLADIACASGFAHQSHMGSAMRASLGMTPTQYRQLLGT</sequence>